<dbReference type="Gene3D" id="3.40.190.10">
    <property type="entry name" value="Periplasmic binding protein-like II"/>
    <property type="match status" value="2"/>
</dbReference>
<gene>
    <name evidence="3" type="ORF">I7X43_00160</name>
</gene>
<comment type="caution">
    <text evidence="3">The sequence shown here is derived from an EMBL/GenBank/DDBJ whole genome shotgun (WGS) entry which is preliminary data.</text>
</comment>
<protein>
    <submittedName>
        <fullName evidence="3">Transporter substrate-binding domain-containing protein</fullName>
    </submittedName>
</protein>
<reference evidence="3" key="1">
    <citation type="submission" date="2020-12" db="EMBL/GenBank/DDBJ databases">
        <title>The genome sequence of Inhella sp. 4Y17.</title>
        <authorList>
            <person name="Liu Y."/>
        </authorList>
    </citation>
    <scope>NUCLEOTIDE SEQUENCE</scope>
    <source>
        <strain evidence="3">4Y10</strain>
    </source>
</reference>
<name>A0A931ISC5_9BURK</name>
<dbReference type="AlphaFoldDB" id="A0A931ISC5"/>
<dbReference type="Proteomes" id="UP000620139">
    <property type="component" value="Unassembled WGS sequence"/>
</dbReference>
<dbReference type="Pfam" id="PF00497">
    <property type="entry name" value="SBP_bac_3"/>
    <property type="match status" value="1"/>
</dbReference>
<dbReference type="SUPFAM" id="SSF53850">
    <property type="entry name" value="Periplasmic binding protein-like II"/>
    <property type="match status" value="1"/>
</dbReference>
<evidence type="ECO:0000256" key="1">
    <source>
        <dbReference type="ARBA" id="ARBA00022729"/>
    </source>
</evidence>
<feature type="domain" description="Solute-binding protein family 3/N-terminal" evidence="2">
    <location>
        <begin position="27"/>
        <end position="245"/>
    </location>
</feature>
<evidence type="ECO:0000259" key="2">
    <source>
        <dbReference type="Pfam" id="PF00497"/>
    </source>
</evidence>
<accession>A0A931ISC5</accession>
<organism evidence="3 4">
    <name type="scientific">Inhella gelatinilytica</name>
    <dbReference type="NCBI Taxonomy" id="2795030"/>
    <lineage>
        <taxon>Bacteria</taxon>
        <taxon>Pseudomonadati</taxon>
        <taxon>Pseudomonadota</taxon>
        <taxon>Betaproteobacteria</taxon>
        <taxon>Burkholderiales</taxon>
        <taxon>Sphaerotilaceae</taxon>
        <taxon>Inhella</taxon>
    </lineage>
</organism>
<evidence type="ECO:0000313" key="3">
    <source>
        <dbReference type="EMBL" id="MBH9551244.1"/>
    </source>
</evidence>
<dbReference type="PANTHER" id="PTHR35936:SF25">
    <property type="entry name" value="ABC TRANSPORTER SUBSTRATE-BINDING PROTEIN"/>
    <property type="match status" value="1"/>
</dbReference>
<dbReference type="PANTHER" id="PTHR35936">
    <property type="entry name" value="MEMBRANE-BOUND LYTIC MUREIN TRANSGLYCOSYLASE F"/>
    <property type="match status" value="1"/>
</dbReference>
<dbReference type="EMBL" id="JAEDAL010000001">
    <property type="protein sequence ID" value="MBH9551244.1"/>
    <property type="molecule type" value="Genomic_DNA"/>
</dbReference>
<keyword evidence="1" id="KW-0732">Signal</keyword>
<dbReference type="InterPro" id="IPR001638">
    <property type="entry name" value="Solute-binding_3/MltF_N"/>
</dbReference>
<evidence type="ECO:0000313" key="4">
    <source>
        <dbReference type="Proteomes" id="UP000620139"/>
    </source>
</evidence>
<proteinExistence type="predicted"/>
<keyword evidence="4" id="KW-1185">Reference proteome</keyword>
<sequence>MTSMWRAALLLGISALLVARAAPLRIATGELPPYATAERSDQGLALAIVRRAFELGGHAVEFHFMPWSRAQLETQGGQWDASAHWGATPERRENFLLSDNLLTEDWVFVYRRSLKDFSWRTAADLRPYRIGLVRDYTYTPEIWALARSGQIKSGSPPNDLAGLKMLLLDRIQVFPTERRVACDLASRHLNPEQQAELIAHPKRMTDNFTTHVLFPKGKPASDSLRLDFNRGLAQLRASPEYRQLLQVPIGCPAGLMAKP</sequence>